<organism evidence="1 2">
    <name type="scientific">Halocatena marina</name>
    <dbReference type="NCBI Taxonomy" id="2934937"/>
    <lineage>
        <taxon>Archaea</taxon>
        <taxon>Methanobacteriati</taxon>
        <taxon>Methanobacteriota</taxon>
        <taxon>Stenosarchaea group</taxon>
        <taxon>Halobacteria</taxon>
        <taxon>Halobacteriales</taxon>
        <taxon>Natronomonadaceae</taxon>
        <taxon>Halocatena</taxon>
    </lineage>
</organism>
<dbReference type="InterPro" id="IPR055550">
    <property type="entry name" value="DUF7126"/>
</dbReference>
<dbReference type="Gene3D" id="3.40.50.720">
    <property type="entry name" value="NAD(P)-binding Rossmann-like Domain"/>
    <property type="match status" value="1"/>
</dbReference>
<evidence type="ECO:0000313" key="1">
    <source>
        <dbReference type="EMBL" id="MFC7190267.1"/>
    </source>
</evidence>
<dbReference type="EMBL" id="JBHTAX010000001">
    <property type="protein sequence ID" value="MFC7190267.1"/>
    <property type="molecule type" value="Genomic_DNA"/>
</dbReference>
<dbReference type="SUPFAM" id="SSF51735">
    <property type="entry name" value="NAD(P)-binding Rossmann-fold domains"/>
    <property type="match status" value="1"/>
</dbReference>
<accession>A0ABD5YMW1</accession>
<comment type="caution">
    <text evidence="1">The sequence shown here is derived from an EMBL/GenBank/DDBJ whole genome shotgun (WGS) entry which is preliminary data.</text>
</comment>
<dbReference type="AlphaFoldDB" id="A0ABD5YMW1"/>
<dbReference type="InterPro" id="IPR036291">
    <property type="entry name" value="NAD(P)-bd_dom_sf"/>
</dbReference>
<dbReference type="GeneID" id="76199862"/>
<name>A0ABD5YMW1_9EURY</name>
<sequence>MNAIVIGPDEDGLGDALDANGVSVAHAEGTASREQLLDAGIETADLLIVTNSVLATSIPVAREITPDLRVVAYVHDSLPEFARATAGLIVDPELIAPETVADELISTSQ</sequence>
<gene>
    <name evidence="1" type="ORF">ACFQL7_10650</name>
</gene>
<reference evidence="1 2" key="1">
    <citation type="journal article" date="2019" name="Int. J. Syst. Evol. Microbiol.">
        <title>The Global Catalogue of Microorganisms (GCM) 10K type strain sequencing project: providing services to taxonomists for standard genome sequencing and annotation.</title>
        <authorList>
            <consortium name="The Broad Institute Genomics Platform"/>
            <consortium name="The Broad Institute Genome Sequencing Center for Infectious Disease"/>
            <person name="Wu L."/>
            <person name="Ma J."/>
        </authorList>
    </citation>
    <scope>NUCLEOTIDE SEQUENCE [LARGE SCALE GENOMIC DNA]</scope>
    <source>
        <strain evidence="1 2">RDMS1</strain>
    </source>
</reference>
<dbReference type="Proteomes" id="UP001596417">
    <property type="component" value="Unassembled WGS sequence"/>
</dbReference>
<evidence type="ECO:0000313" key="2">
    <source>
        <dbReference type="Proteomes" id="UP001596417"/>
    </source>
</evidence>
<dbReference type="RefSeq" id="WP_248906982.1">
    <property type="nucleotide sequence ID" value="NZ_CP109979.1"/>
</dbReference>
<protein>
    <submittedName>
        <fullName evidence="1">NAD-binding protein</fullName>
    </submittedName>
</protein>
<proteinExistence type="predicted"/>
<keyword evidence="2" id="KW-1185">Reference proteome</keyword>
<dbReference type="Pfam" id="PF23443">
    <property type="entry name" value="DUF7126"/>
    <property type="match status" value="1"/>
</dbReference>